<keyword evidence="9" id="KW-1185">Reference proteome</keyword>
<feature type="transmembrane region" description="Helical" evidence="6">
    <location>
        <begin position="298"/>
        <end position="321"/>
    </location>
</feature>
<dbReference type="InterPro" id="IPR051533">
    <property type="entry name" value="WaaL-like"/>
</dbReference>
<comment type="subcellular location">
    <subcellularLocation>
        <location evidence="1">Membrane</location>
        <topology evidence="1">Multi-pass membrane protein</topology>
    </subcellularLocation>
</comment>
<protein>
    <submittedName>
        <fullName evidence="8">O-antigen ligase</fullName>
    </submittedName>
</protein>
<keyword evidence="2 6" id="KW-0812">Transmembrane</keyword>
<comment type="caution">
    <text evidence="8">The sequence shown here is derived from an EMBL/GenBank/DDBJ whole genome shotgun (WGS) entry which is preliminary data.</text>
</comment>
<dbReference type="RefSeq" id="WP_192730932.1">
    <property type="nucleotide sequence ID" value="NZ_BAAAVL010000004.1"/>
</dbReference>
<organism evidence="8 9">
    <name type="scientific">Rhizobium viscosum</name>
    <name type="common">Arthrobacter viscosus</name>
    <dbReference type="NCBI Taxonomy" id="1673"/>
    <lineage>
        <taxon>Bacteria</taxon>
        <taxon>Pseudomonadati</taxon>
        <taxon>Pseudomonadota</taxon>
        <taxon>Alphaproteobacteria</taxon>
        <taxon>Hyphomicrobiales</taxon>
        <taxon>Rhizobiaceae</taxon>
        <taxon>Rhizobium/Agrobacterium group</taxon>
        <taxon>Rhizobium</taxon>
    </lineage>
</organism>
<feature type="region of interest" description="Disordered" evidence="5">
    <location>
        <begin position="376"/>
        <end position="399"/>
    </location>
</feature>
<dbReference type="GO" id="GO:0016874">
    <property type="term" value="F:ligase activity"/>
    <property type="evidence" value="ECO:0007669"/>
    <property type="project" value="UniProtKB-KW"/>
</dbReference>
<accession>A0ABR9IVE6</accession>
<feature type="transmembrane region" description="Helical" evidence="6">
    <location>
        <begin position="51"/>
        <end position="69"/>
    </location>
</feature>
<feature type="domain" description="O-antigen ligase-related" evidence="7">
    <location>
        <begin position="179"/>
        <end position="313"/>
    </location>
</feature>
<keyword evidence="8" id="KW-0436">Ligase</keyword>
<evidence type="ECO:0000256" key="5">
    <source>
        <dbReference type="SAM" id="MobiDB-lite"/>
    </source>
</evidence>
<proteinExistence type="predicted"/>
<keyword evidence="3 6" id="KW-1133">Transmembrane helix</keyword>
<sequence>MAFRAIYIASLVLLVFNIGGALHFSGSNAVEKTAFLLAALAILLRKGADKSILFLLFGQIFLVFVLAVATPYKGFSWSIFFASLNQIIILFALLAGKTGFKDQQAIWKATAYLPLLCAVLGFAYHFTGMKPMTAIEFATGLSRYLGSLSAAAFTSALGMCGVFAAVQLILSGRKAYAILVVVNLLVLLAAGGRATLAVCVVVTGASVLIQRGITITTKLSLVVLGSVGGLAILAIFWKSFATRLTQSGDNGRFIMWDYLRTVIAEFPYTGIGFGHQFFITPHEVEILTGSAAAHNDYIRLSVELGTPGMIIFYVLLTAAVLKASFRGRRPNVVAILAYAGFLFLSNSDNALSSPLEFPLIFLALLSRHEKPYPRKLIQTRSLPQMRRGSRPTATVSQGG</sequence>
<reference evidence="8 9" key="1">
    <citation type="submission" date="2020-10" db="EMBL/GenBank/DDBJ databases">
        <title>Sequencing the genomes of 1000 actinobacteria strains.</title>
        <authorList>
            <person name="Klenk H.-P."/>
        </authorList>
    </citation>
    <scope>NUCLEOTIDE SEQUENCE [LARGE SCALE GENOMIC DNA]</scope>
    <source>
        <strain evidence="8 9">DSM 7307</strain>
    </source>
</reference>
<keyword evidence="4 6" id="KW-0472">Membrane</keyword>
<evidence type="ECO:0000256" key="4">
    <source>
        <dbReference type="ARBA" id="ARBA00023136"/>
    </source>
</evidence>
<feature type="transmembrane region" description="Helical" evidence="6">
    <location>
        <begin position="176"/>
        <end position="209"/>
    </location>
</feature>
<dbReference type="Pfam" id="PF04932">
    <property type="entry name" value="Wzy_C"/>
    <property type="match status" value="1"/>
</dbReference>
<evidence type="ECO:0000256" key="2">
    <source>
        <dbReference type="ARBA" id="ARBA00022692"/>
    </source>
</evidence>
<feature type="transmembrane region" description="Helical" evidence="6">
    <location>
        <begin position="6"/>
        <end position="30"/>
    </location>
</feature>
<dbReference type="PANTHER" id="PTHR37422:SF13">
    <property type="entry name" value="LIPOPOLYSACCHARIDE BIOSYNTHESIS PROTEIN PA4999-RELATED"/>
    <property type="match status" value="1"/>
</dbReference>
<evidence type="ECO:0000313" key="9">
    <source>
        <dbReference type="Proteomes" id="UP000620262"/>
    </source>
</evidence>
<evidence type="ECO:0000313" key="8">
    <source>
        <dbReference type="EMBL" id="MBE1507153.1"/>
    </source>
</evidence>
<dbReference type="EMBL" id="JADBEC010000002">
    <property type="protein sequence ID" value="MBE1507153.1"/>
    <property type="molecule type" value="Genomic_DNA"/>
</dbReference>
<dbReference type="PANTHER" id="PTHR37422">
    <property type="entry name" value="TEICHURONIC ACID BIOSYNTHESIS PROTEIN TUAE"/>
    <property type="match status" value="1"/>
</dbReference>
<dbReference type="Proteomes" id="UP000620262">
    <property type="component" value="Unassembled WGS sequence"/>
</dbReference>
<dbReference type="InterPro" id="IPR007016">
    <property type="entry name" value="O-antigen_ligase-rel_domated"/>
</dbReference>
<evidence type="ECO:0000256" key="3">
    <source>
        <dbReference type="ARBA" id="ARBA00022989"/>
    </source>
</evidence>
<feature type="transmembrane region" description="Helical" evidence="6">
    <location>
        <begin position="215"/>
        <end position="237"/>
    </location>
</feature>
<evidence type="ECO:0000256" key="1">
    <source>
        <dbReference type="ARBA" id="ARBA00004141"/>
    </source>
</evidence>
<feature type="transmembrane region" description="Helical" evidence="6">
    <location>
        <begin position="75"/>
        <end position="94"/>
    </location>
</feature>
<feature type="transmembrane region" description="Helical" evidence="6">
    <location>
        <begin position="106"/>
        <end position="124"/>
    </location>
</feature>
<feature type="transmembrane region" description="Helical" evidence="6">
    <location>
        <begin position="258"/>
        <end position="278"/>
    </location>
</feature>
<evidence type="ECO:0000256" key="6">
    <source>
        <dbReference type="SAM" id="Phobius"/>
    </source>
</evidence>
<evidence type="ECO:0000259" key="7">
    <source>
        <dbReference type="Pfam" id="PF04932"/>
    </source>
</evidence>
<feature type="transmembrane region" description="Helical" evidence="6">
    <location>
        <begin position="144"/>
        <end position="169"/>
    </location>
</feature>
<gene>
    <name evidence="8" type="ORF">H4W29_004398</name>
</gene>
<name>A0ABR9IVE6_RHIVS</name>